<dbReference type="Proteomes" id="UP000444316">
    <property type="component" value="Unassembled WGS sequence"/>
</dbReference>
<accession>A0A845I660</accession>
<gene>
    <name evidence="1" type="ORF">GTP23_20185</name>
</gene>
<proteinExistence type="predicted"/>
<comment type="caution">
    <text evidence="1">The sequence shown here is derived from an EMBL/GenBank/DDBJ whole genome shotgun (WGS) entry which is preliminary data.</text>
</comment>
<name>A0A845I660_9BURK</name>
<sequence length="425" mass="47114">MLSSLDAAEQQGHKRRAAKYRAPAPVSAALCLNAMIVLAGSWSSIAAAGTYDGLHPYASLATSYDDNLFRLADSNPGYDNQRGDYSTQLQAGLLFSQIYGRQEINLQAKVSRVNFRHFSALNYNGRDMLAKWGWHLGAHLDGTLGVNYSQTLAPYTDVETRERNLRTERRPYLTAGWTLHPSWRVRGALTQNRYTYDLNSLAYNDRDENGAEIGVDYLASSGSTIGLQTNKARMKYDNLRRLSGQLVSADTDQDDVKLKVFWRITGISDVQFLGGRSRRTHSFYTERDSSGFNAELRASTALSGQWGADVSLWRKFEGVESNLVSYSLNTGAQLQGNWAVTSKVKANVMTRVQKRRFSGLLSPVLPANINDISHTSSVGVDYALLPSVQLGLSLFQDSRSGLASRLFSNGQYHAKGASFTLNLQY</sequence>
<keyword evidence="2" id="KW-1185">Reference proteome</keyword>
<evidence type="ECO:0000313" key="1">
    <source>
        <dbReference type="EMBL" id="MYN47366.1"/>
    </source>
</evidence>
<protein>
    <recommendedName>
        <fullName evidence="3">Outer membrane beta-barrel protein</fullName>
    </recommendedName>
</protein>
<dbReference type="RefSeq" id="WP_161036731.1">
    <property type="nucleotide sequence ID" value="NZ_WWCL01000004.1"/>
</dbReference>
<dbReference type="AlphaFoldDB" id="A0A845I660"/>
<organism evidence="1 2">
    <name type="scientific">Duganella fentianensis</name>
    <dbReference type="NCBI Taxonomy" id="2692177"/>
    <lineage>
        <taxon>Bacteria</taxon>
        <taxon>Pseudomonadati</taxon>
        <taxon>Pseudomonadota</taxon>
        <taxon>Betaproteobacteria</taxon>
        <taxon>Burkholderiales</taxon>
        <taxon>Oxalobacteraceae</taxon>
        <taxon>Telluria group</taxon>
        <taxon>Duganella</taxon>
    </lineage>
</organism>
<dbReference type="NCBIfam" id="TIGR03014">
    <property type="entry name" value="EpsL"/>
    <property type="match status" value="1"/>
</dbReference>
<evidence type="ECO:0008006" key="3">
    <source>
        <dbReference type="Google" id="ProtNLM"/>
    </source>
</evidence>
<evidence type="ECO:0000313" key="2">
    <source>
        <dbReference type="Proteomes" id="UP000444316"/>
    </source>
</evidence>
<reference evidence="1" key="1">
    <citation type="submission" date="2019-12" db="EMBL/GenBank/DDBJ databases">
        <title>Novel species isolated from a subtropical stream in China.</title>
        <authorList>
            <person name="Lu H."/>
        </authorList>
    </citation>
    <scope>NUCLEOTIDE SEQUENCE [LARGE SCALE GENOMIC DNA]</scope>
    <source>
        <strain evidence="1">FT93W</strain>
    </source>
</reference>
<dbReference type="InterPro" id="IPR017465">
    <property type="entry name" value="EpsL_proteobac"/>
</dbReference>
<dbReference type="EMBL" id="WWCL01000004">
    <property type="protein sequence ID" value="MYN47366.1"/>
    <property type="molecule type" value="Genomic_DNA"/>
</dbReference>